<dbReference type="Pfam" id="PF00010">
    <property type="entry name" value="HLH"/>
    <property type="match status" value="1"/>
</dbReference>
<evidence type="ECO:0000313" key="9">
    <source>
        <dbReference type="Proteomes" id="UP000494165"/>
    </source>
</evidence>
<dbReference type="Proteomes" id="UP000494165">
    <property type="component" value="Unassembled WGS sequence"/>
</dbReference>
<protein>
    <recommendedName>
        <fullName evidence="7">BHLH domain-containing protein</fullName>
    </recommendedName>
</protein>
<dbReference type="OrthoDB" id="10047910at2759"/>
<dbReference type="GO" id="GO:0032922">
    <property type="term" value="P:circadian regulation of gene expression"/>
    <property type="evidence" value="ECO:0007669"/>
    <property type="project" value="TreeGrafter"/>
</dbReference>
<evidence type="ECO:0000256" key="4">
    <source>
        <dbReference type="ARBA" id="ARBA00023163"/>
    </source>
</evidence>
<dbReference type="Gene3D" id="4.10.280.10">
    <property type="entry name" value="Helix-loop-helix DNA-binding domain"/>
    <property type="match status" value="1"/>
</dbReference>
<proteinExistence type="predicted"/>
<keyword evidence="2" id="KW-0678">Repressor</keyword>
<organism evidence="8 9">
    <name type="scientific">Cloeon dipterum</name>
    <dbReference type="NCBI Taxonomy" id="197152"/>
    <lineage>
        <taxon>Eukaryota</taxon>
        <taxon>Metazoa</taxon>
        <taxon>Ecdysozoa</taxon>
        <taxon>Arthropoda</taxon>
        <taxon>Hexapoda</taxon>
        <taxon>Insecta</taxon>
        <taxon>Pterygota</taxon>
        <taxon>Palaeoptera</taxon>
        <taxon>Ephemeroptera</taxon>
        <taxon>Pisciforma</taxon>
        <taxon>Baetidae</taxon>
        <taxon>Cloeon</taxon>
    </lineage>
</organism>
<reference evidence="8 9" key="1">
    <citation type="submission" date="2020-04" db="EMBL/GenBank/DDBJ databases">
        <authorList>
            <person name="Alioto T."/>
            <person name="Alioto T."/>
            <person name="Gomez Garrido J."/>
        </authorList>
    </citation>
    <scope>NUCLEOTIDE SEQUENCE [LARGE SCALE GENOMIC DNA]</scope>
</reference>
<evidence type="ECO:0000259" key="7">
    <source>
        <dbReference type="PROSITE" id="PS50888"/>
    </source>
</evidence>
<dbReference type="AlphaFoldDB" id="A0A8S1CU74"/>
<dbReference type="InterPro" id="IPR036638">
    <property type="entry name" value="HLH_DNA-bd_sf"/>
</dbReference>
<sequence>MTKQRQSPASHKCEHRVKRVNRGFKGKSRVEEYLDKLTELVPYVPRNRRLSRLEVIEYVIEYICDLQDVLEIQLPVQPLVATENSTAAASASPQPAVAAVAATSRQPLGVIPPNTFTDSLSLVNQPQLESEKSSSADNQMSTC</sequence>
<evidence type="ECO:0000313" key="8">
    <source>
        <dbReference type="EMBL" id="CAB3372760.1"/>
    </source>
</evidence>
<feature type="region of interest" description="Disordered" evidence="6">
    <location>
        <begin position="121"/>
        <end position="143"/>
    </location>
</feature>
<dbReference type="GO" id="GO:0030154">
    <property type="term" value="P:cell differentiation"/>
    <property type="evidence" value="ECO:0007669"/>
    <property type="project" value="TreeGrafter"/>
</dbReference>
<keyword evidence="3" id="KW-0805">Transcription regulation</keyword>
<evidence type="ECO:0000256" key="6">
    <source>
        <dbReference type="SAM" id="MobiDB-lite"/>
    </source>
</evidence>
<dbReference type="EMBL" id="CADEPI010000076">
    <property type="protein sequence ID" value="CAB3372760.1"/>
    <property type="molecule type" value="Genomic_DNA"/>
</dbReference>
<evidence type="ECO:0000256" key="3">
    <source>
        <dbReference type="ARBA" id="ARBA00023015"/>
    </source>
</evidence>
<keyword evidence="9" id="KW-1185">Reference proteome</keyword>
<gene>
    <name evidence="8" type="ORF">CLODIP_2_CD06269</name>
</gene>
<dbReference type="GO" id="GO:0005634">
    <property type="term" value="C:nucleus"/>
    <property type="evidence" value="ECO:0007669"/>
    <property type="project" value="UniProtKB-SubCell"/>
</dbReference>
<dbReference type="PANTHER" id="PTHR11723">
    <property type="entry name" value="DNA-BINDING PROTEIN INHIBITOR"/>
    <property type="match status" value="1"/>
</dbReference>
<dbReference type="InterPro" id="IPR011598">
    <property type="entry name" value="bHLH_dom"/>
</dbReference>
<evidence type="ECO:0000256" key="2">
    <source>
        <dbReference type="ARBA" id="ARBA00022491"/>
    </source>
</evidence>
<dbReference type="GO" id="GO:0005737">
    <property type="term" value="C:cytoplasm"/>
    <property type="evidence" value="ECO:0007669"/>
    <property type="project" value="InterPro"/>
</dbReference>
<dbReference type="InterPro" id="IPR026052">
    <property type="entry name" value="DNA-bd_prot-inh"/>
</dbReference>
<dbReference type="PROSITE" id="PS50888">
    <property type="entry name" value="BHLH"/>
    <property type="match status" value="1"/>
</dbReference>
<comment type="caution">
    <text evidence="8">The sequence shown here is derived from an EMBL/GenBank/DDBJ whole genome shotgun (WGS) entry which is preliminary data.</text>
</comment>
<keyword evidence="4" id="KW-0804">Transcription</keyword>
<dbReference type="SUPFAM" id="SSF47459">
    <property type="entry name" value="HLH, helix-loop-helix DNA-binding domain"/>
    <property type="match status" value="1"/>
</dbReference>
<keyword evidence="5" id="KW-0539">Nucleus</keyword>
<evidence type="ECO:0000256" key="5">
    <source>
        <dbReference type="ARBA" id="ARBA00023242"/>
    </source>
</evidence>
<accession>A0A8S1CU74</accession>
<dbReference type="PANTHER" id="PTHR11723:SF17">
    <property type="entry name" value="PROTEIN EXTRA-MACROCHAETAE"/>
    <property type="match status" value="1"/>
</dbReference>
<evidence type="ECO:0000256" key="1">
    <source>
        <dbReference type="ARBA" id="ARBA00004123"/>
    </source>
</evidence>
<comment type="subcellular location">
    <subcellularLocation>
        <location evidence="1">Nucleus</location>
    </subcellularLocation>
</comment>
<dbReference type="GO" id="GO:0000122">
    <property type="term" value="P:negative regulation of transcription by RNA polymerase II"/>
    <property type="evidence" value="ECO:0007669"/>
    <property type="project" value="InterPro"/>
</dbReference>
<feature type="domain" description="BHLH" evidence="7">
    <location>
        <begin position="14"/>
        <end position="66"/>
    </location>
</feature>
<dbReference type="GO" id="GO:0046983">
    <property type="term" value="F:protein dimerization activity"/>
    <property type="evidence" value="ECO:0007669"/>
    <property type="project" value="InterPro"/>
</dbReference>
<name>A0A8S1CU74_9INSE</name>